<dbReference type="PANTHER" id="PTHR44757">
    <property type="entry name" value="DIGUANYLATE CYCLASE DGCP"/>
    <property type="match status" value="1"/>
</dbReference>
<proteinExistence type="predicted"/>
<dbReference type="InterPro" id="IPR052155">
    <property type="entry name" value="Biofilm_reg_signaling"/>
</dbReference>
<feature type="domain" description="GGDEF" evidence="4">
    <location>
        <begin position="166"/>
        <end position="301"/>
    </location>
</feature>
<keyword evidence="2" id="KW-0732">Signal</keyword>
<evidence type="ECO:0000256" key="2">
    <source>
        <dbReference type="SAM" id="SignalP"/>
    </source>
</evidence>
<accession>B8J3U8</accession>
<dbReference type="HOGENOM" id="CLU_000445_70_50_7"/>
<protein>
    <submittedName>
        <fullName evidence="5">Diguanylate cyclase/phosphodiesterase</fullName>
    </submittedName>
</protein>
<dbReference type="SUPFAM" id="SSF141868">
    <property type="entry name" value="EAL domain-like"/>
    <property type="match status" value="1"/>
</dbReference>
<dbReference type="Gene3D" id="3.30.70.270">
    <property type="match status" value="1"/>
</dbReference>
<organism evidence="5">
    <name type="scientific">Desulfovibrio desulfuricans (strain ATCC 27774 / DSM 6949 / MB)</name>
    <dbReference type="NCBI Taxonomy" id="525146"/>
    <lineage>
        <taxon>Bacteria</taxon>
        <taxon>Pseudomonadati</taxon>
        <taxon>Thermodesulfobacteriota</taxon>
        <taxon>Desulfovibrionia</taxon>
        <taxon>Desulfovibrionales</taxon>
        <taxon>Desulfovibrionaceae</taxon>
        <taxon>Desulfovibrio</taxon>
    </lineage>
</organism>
<sequence length="574" mass="64280" precursor="true">MNRIAPTIFFLGIIFTLPSAQPFADKAFARQADLSLPMRRQVASFFPAGTLRTLQSTGPSTFNLHMAGNSTTASGTTGETAARPDADPADEAAGAADQDEPLLFHQNKPVIFLAVTILAAFGYQGLASHKKKKLSKLQNCDALTGLHNLHSFKNECIAHLRQKDGHSHAIVQFDISRFKLINDKFGFTEGDSLLCVCGEALHSALADTEFCARSFADQFTAFLRYDDLHSLKERIYSIINTIEQWRAGSGMPTRIELRCGVYILDRHSHTLDDIQQAMDLAGYALQESKKRGKSKMVLYDESMRKTSLLHQDLKDSITTALEREELKVWFQPKVNMLSNSVIGSEALARWYHPVHGLLLPGKFMPLFEHSGDVLRVDFYIFEQVCKTIHQWERDGIMASTVSCNFSSQHFERPEFCRRLVEIASRHSVPHELLEVEITESTMLQNPDAANIQIKRLRDLGFRTTIDDFGSGYSSLGLLQLFAADVIKFDRSFVKRNIAGKRAQIVLGSMIELTRQLGMSAICEGVETKEQASILMQHGCYNAQGFYYARPMPADQFKKLLRVGRISPERAGSTA</sequence>
<dbReference type="PROSITE" id="PS50887">
    <property type="entry name" value="GGDEF"/>
    <property type="match status" value="1"/>
</dbReference>
<feature type="compositionally biased region" description="Low complexity" evidence="1">
    <location>
        <begin position="67"/>
        <end position="83"/>
    </location>
</feature>
<name>B8J3U8_DESDA</name>
<dbReference type="InterPro" id="IPR000160">
    <property type="entry name" value="GGDEF_dom"/>
</dbReference>
<dbReference type="SUPFAM" id="SSF55073">
    <property type="entry name" value="Nucleotide cyclase"/>
    <property type="match status" value="1"/>
</dbReference>
<dbReference type="SMART" id="SM00052">
    <property type="entry name" value="EAL"/>
    <property type="match status" value="1"/>
</dbReference>
<dbReference type="Pfam" id="PF00990">
    <property type="entry name" value="GGDEF"/>
    <property type="match status" value="1"/>
</dbReference>
<evidence type="ECO:0000259" key="3">
    <source>
        <dbReference type="PROSITE" id="PS50883"/>
    </source>
</evidence>
<dbReference type="PANTHER" id="PTHR44757:SF2">
    <property type="entry name" value="BIOFILM ARCHITECTURE MAINTENANCE PROTEIN MBAA"/>
    <property type="match status" value="1"/>
</dbReference>
<gene>
    <name evidence="5" type="ordered locus">Ddes_0421</name>
</gene>
<reference evidence="5" key="1">
    <citation type="submission" date="2009-01" db="EMBL/GenBank/DDBJ databases">
        <title>Complete sequence of Desulfovibrio desulfuricans subsp. desulfuricans str. ATCC 27774.</title>
        <authorList>
            <consortium name="US DOE Joint Genome Institute"/>
            <person name="Lucas S."/>
            <person name="Copeland A."/>
            <person name="Lapidus A."/>
            <person name="Glavina del Rio T."/>
            <person name="Tice H."/>
            <person name="Bruce D."/>
            <person name="Goodwin L."/>
            <person name="Pitluck S."/>
            <person name="Sims D."/>
            <person name="Lu M."/>
            <person name="Kiss H."/>
            <person name="Meineke L."/>
            <person name="Brettin T."/>
            <person name="Detter J.C."/>
            <person name="Han C."/>
            <person name="Larimer F."/>
            <person name="Land M."/>
            <person name="Hauser L."/>
            <person name="Kyrpides N."/>
            <person name="Ovchinnikova G."/>
            <person name="Hazen T.C."/>
        </authorList>
    </citation>
    <scope>NUCLEOTIDE SEQUENCE [LARGE SCALE GENOMIC DNA]</scope>
    <source>
        <strain evidence="5">ATCC 27774</strain>
    </source>
</reference>
<feature type="chain" id="PRO_5002874645" evidence="2">
    <location>
        <begin position="21"/>
        <end position="574"/>
    </location>
</feature>
<dbReference type="CDD" id="cd01949">
    <property type="entry name" value="GGDEF"/>
    <property type="match status" value="1"/>
</dbReference>
<dbReference type="NCBIfam" id="TIGR00254">
    <property type="entry name" value="GGDEF"/>
    <property type="match status" value="1"/>
</dbReference>
<feature type="region of interest" description="Disordered" evidence="1">
    <location>
        <begin position="62"/>
        <end position="96"/>
    </location>
</feature>
<dbReference type="InterPro" id="IPR043128">
    <property type="entry name" value="Rev_trsase/Diguanyl_cyclase"/>
</dbReference>
<feature type="signal peptide" evidence="2">
    <location>
        <begin position="1"/>
        <end position="20"/>
    </location>
</feature>
<dbReference type="KEGG" id="dds:Ddes_0421"/>
<dbReference type="Pfam" id="PF00563">
    <property type="entry name" value="EAL"/>
    <property type="match status" value="1"/>
</dbReference>
<dbReference type="Gene3D" id="3.20.20.450">
    <property type="entry name" value="EAL domain"/>
    <property type="match status" value="1"/>
</dbReference>
<evidence type="ECO:0000256" key="1">
    <source>
        <dbReference type="SAM" id="MobiDB-lite"/>
    </source>
</evidence>
<dbReference type="PROSITE" id="PS50883">
    <property type="entry name" value="EAL"/>
    <property type="match status" value="1"/>
</dbReference>
<evidence type="ECO:0000259" key="4">
    <source>
        <dbReference type="PROSITE" id="PS50887"/>
    </source>
</evidence>
<evidence type="ECO:0000313" key="5">
    <source>
        <dbReference type="EMBL" id="ACL48333.1"/>
    </source>
</evidence>
<dbReference type="InterPro" id="IPR029787">
    <property type="entry name" value="Nucleotide_cyclase"/>
</dbReference>
<dbReference type="STRING" id="525146.Ddes_0421"/>
<dbReference type="InterPro" id="IPR035919">
    <property type="entry name" value="EAL_sf"/>
</dbReference>
<dbReference type="EMBL" id="CP001358">
    <property type="protein sequence ID" value="ACL48333.1"/>
    <property type="molecule type" value="Genomic_DNA"/>
</dbReference>
<dbReference type="CDD" id="cd01948">
    <property type="entry name" value="EAL"/>
    <property type="match status" value="1"/>
</dbReference>
<dbReference type="AlphaFoldDB" id="B8J3U8"/>
<dbReference type="InterPro" id="IPR001633">
    <property type="entry name" value="EAL_dom"/>
</dbReference>
<dbReference type="SMART" id="SM00267">
    <property type="entry name" value="GGDEF"/>
    <property type="match status" value="1"/>
</dbReference>
<dbReference type="eggNOG" id="COG2200">
    <property type="taxonomic scope" value="Bacteria"/>
</dbReference>
<feature type="domain" description="EAL" evidence="3">
    <location>
        <begin position="310"/>
        <end position="564"/>
    </location>
</feature>